<dbReference type="InterPro" id="IPR029072">
    <property type="entry name" value="YebC-like"/>
</dbReference>
<dbReference type="InterPro" id="IPR026564">
    <property type="entry name" value="Transcrip_reg_TACO1-like_dom3"/>
</dbReference>
<dbReference type="EMBL" id="LCHU01000004">
    <property type="protein sequence ID" value="KKT41815.1"/>
    <property type="molecule type" value="Genomic_DNA"/>
</dbReference>
<protein>
    <submittedName>
        <fullName evidence="6">Transcriptional regulator</fullName>
    </submittedName>
</protein>
<dbReference type="Pfam" id="PF20772">
    <property type="entry name" value="TACO1_YebC_N"/>
    <property type="match status" value="1"/>
</dbReference>
<evidence type="ECO:0000313" key="7">
    <source>
        <dbReference type="Proteomes" id="UP000034736"/>
    </source>
</evidence>
<gene>
    <name evidence="6" type="ORF">UW30_C0004G0014</name>
</gene>
<keyword evidence="3" id="KW-0804">Transcription</keyword>
<dbReference type="GO" id="GO:0005737">
    <property type="term" value="C:cytoplasm"/>
    <property type="evidence" value="ECO:0007669"/>
    <property type="project" value="UniProtKB-ARBA"/>
</dbReference>
<dbReference type="SUPFAM" id="SSF75625">
    <property type="entry name" value="YebC-like"/>
    <property type="match status" value="1"/>
</dbReference>
<accession>A0A0G1H4W4</accession>
<dbReference type="InterPro" id="IPR002876">
    <property type="entry name" value="Transcrip_reg_TACO1-like"/>
</dbReference>
<comment type="caution">
    <text evidence="6">The sequence shown here is derived from an EMBL/GenBank/DDBJ whole genome shotgun (WGS) entry which is preliminary data.</text>
</comment>
<sequence length="179" mass="19422">MSGHSKWAQIKHRKAATDAKKGKIFSKLSRAITIAAKEFGTDTKTNHKLSGAIEEARKVNMPSENIERAVAKASSKDGAELKEVLYEVYGPGGSAIIITAVTDNSNRTTNEIKHLLSGHSAKLGEHGSAMWAFDKTGKEFNAKFPVTLSVDDAKKFDTLLSALDDQEDVQDVYSNAETP</sequence>
<dbReference type="STRING" id="1618647.UW30_C0004G0014"/>
<evidence type="ECO:0000313" key="6">
    <source>
        <dbReference type="EMBL" id="KKT41815.1"/>
    </source>
</evidence>
<evidence type="ECO:0000259" key="4">
    <source>
        <dbReference type="Pfam" id="PF01709"/>
    </source>
</evidence>
<evidence type="ECO:0000256" key="2">
    <source>
        <dbReference type="ARBA" id="ARBA00023015"/>
    </source>
</evidence>
<dbReference type="InterPro" id="IPR049083">
    <property type="entry name" value="TACO1_YebC_N"/>
</dbReference>
<evidence type="ECO:0000256" key="3">
    <source>
        <dbReference type="ARBA" id="ARBA00023163"/>
    </source>
</evidence>
<comment type="similarity">
    <text evidence="1">Belongs to the TACO1 family.</text>
</comment>
<proteinExistence type="inferred from homology"/>
<dbReference type="InterPro" id="IPR017856">
    <property type="entry name" value="Integrase-like_N"/>
</dbReference>
<name>A0A0G1H4W4_9BACT</name>
<keyword evidence="2" id="KW-0805">Transcription regulation</keyword>
<dbReference type="Gene3D" id="1.10.10.200">
    <property type="match status" value="1"/>
</dbReference>
<dbReference type="PANTHER" id="PTHR12532:SF0">
    <property type="entry name" value="TRANSLATIONAL ACTIVATOR OF CYTOCHROME C OXIDASE 1"/>
    <property type="match status" value="1"/>
</dbReference>
<dbReference type="FunFam" id="1.10.10.200:FF:000002">
    <property type="entry name" value="Probable transcriptional regulatory protein CLM62_37755"/>
    <property type="match status" value="1"/>
</dbReference>
<reference evidence="6 7" key="1">
    <citation type="journal article" date="2015" name="Nature">
        <title>rRNA introns, odd ribosomes, and small enigmatic genomes across a large radiation of phyla.</title>
        <authorList>
            <person name="Brown C.T."/>
            <person name="Hug L.A."/>
            <person name="Thomas B.C."/>
            <person name="Sharon I."/>
            <person name="Castelle C.J."/>
            <person name="Singh A."/>
            <person name="Wilkins M.J."/>
            <person name="Williams K.H."/>
            <person name="Banfield J.F."/>
        </authorList>
    </citation>
    <scope>NUCLEOTIDE SEQUENCE [LARGE SCALE GENOMIC DNA]</scope>
</reference>
<dbReference type="InterPro" id="IPR048300">
    <property type="entry name" value="TACO1_YebC-like_2nd/3rd_dom"/>
</dbReference>
<organism evidence="6 7">
    <name type="scientific">Candidatus Giovannonibacteria bacterium GW2011_GWA2_44_13b</name>
    <dbReference type="NCBI Taxonomy" id="1618647"/>
    <lineage>
        <taxon>Bacteria</taxon>
        <taxon>Candidatus Giovannoniibacteriota</taxon>
    </lineage>
</organism>
<evidence type="ECO:0000256" key="1">
    <source>
        <dbReference type="ARBA" id="ARBA00008724"/>
    </source>
</evidence>
<evidence type="ECO:0000259" key="5">
    <source>
        <dbReference type="Pfam" id="PF20772"/>
    </source>
</evidence>
<feature type="domain" description="TACO1/YebC-like N-terminal" evidence="5">
    <location>
        <begin position="5"/>
        <end position="75"/>
    </location>
</feature>
<dbReference type="AlphaFoldDB" id="A0A0G1H4W4"/>
<dbReference type="Pfam" id="PF01709">
    <property type="entry name" value="Transcrip_reg"/>
    <property type="match status" value="1"/>
</dbReference>
<dbReference type="Proteomes" id="UP000034736">
    <property type="component" value="Unassembled WGS sequence"/>
</dbReference>
<feature type="domain" description="TACO1/YebC-like second and third" evidence="4">
    <location>
        <begin position="82"/>
        <end position="137"/>
    </location>
</feature>
<dbReference type="Gene3D" id="3.30.70.980">
    <property type="match status" value="1"/>
</dbReference>
<dbReference type="PANTHER" id="PTHR12532">
    <property type="entry name" value="TRANSLATIONAL ACTIVATOR OF CYTOCHROME C OXIDASE 1"/>
    <property type="match status" value="1"/>
</dbReference>